<dbReference type="EC" id="2.2.1.7" evidence="6"/>
<reference evidence="16 17" key="1">
    <citation type="submission" date="2022-07" db="EMBL/GenBank/DDBJ databases">
        <title>Genome-wide signatures of adaptation to extreme environments.</title>
        <authorList>
            <person name="Cho C.H."/>
            <person name="Yoon H.S."/>
        </authorList>
    </citation>
    <scope>NUCLEOTIDE SEQUENCE [LARGE SCALE GENOMIC DNA]</scope>
    <source>
        <strain evidence="16 17">108.79 E11</strain>
    </source>
</reference>
<dbReference type="PANTHER" id="PTHR43322">
    <property type="entry name" value="1-D-DEOXYXYLULOSE 5-PHOSPHATE SYNTHASE-RELATED"/>
    <property type="match status" value="1"/>
</dbReference>
<dbReference type="GO" id="GO:0046872">
    <property type="term" value="F:metal ion binding"/>
    <property type="evidence" value="ECO:0007669"/>
    <property type="project" value="UniProtKB-KW"/>
</dbReference>
<evidence type="ECO:0000256" key="5">
    <source>
        <dbReference type="ARBA" id="ARBA00011738"/>
    </source>
</evidence>
<protein>
    <recommendedName>
        <fullName evidence="6">1-deoxy-D-xylulose-5-phosphate synthase</fullName>
        <ecNumber evidence="6">2.2.1.7</ecNumber>
    </recommendedName>
</protein>
<dbReference type="PANTHER" id="PTHR43322:SF5">
    <property type="entry name" value="1-DEOXY-D-XYLULOSE-5-PHOSPHATE SYNTHASE, CHLOROPLASTIC"/>
    <property type="match status" value="1"/>
</dbReference>
<dbReference type="AlphaFoldDB" id="A0AAV9IMY1"/>
<comment type="subunit">
    <text evidence="5">Homodimer.</text>
</comment>
<evidence type="ECO:0000256" key="6">
    <source>
        <dbReference type="ARBA" id="ARBA00013150"/>
    </source>
</evidence>
<dbReference type="InterPro" id="IPR029061">
    <property type="entry name" value="THDP-binding"/>
</dbReference>
<dbReference type="SUPFAM" id="SSF52922">
    <property type="entry name" value="TK C-terminal domain-like"/>
    <property type="match status" value="1"/>
</dbReference>
<evidence type="ECO:0000256" key="10">
    <source>
        <dbReference type="ARBA" id="ARBA00022958"/>
    </source>
</evidence>
<name>A0AAV9IMY1_9RHOD</name>
<dbReference type="CDD" id="cd02007">
    <property type="entry name" value="TPP_DXS"/>
    <property type="match status" value="1"/>
</dbReference>
<comment type="pathway">
    <text evidence="3">Metabolic intermediate biosynthesis; 1-deoxy-D-xylulose 5-phosphate biosynthesis; 1-deoxy-D-xylulose 5-phosphate from D-glyceraldehyde 3-phosphate and pyruvate: step 1/1.</text>
</comment>
<dbReference type="Gene3D" id="3.40.50.970">
    <property type="match status" value="2"/>
</dbReference>
<keyword evidence="12" id="KW-0786">Thiamine pyrophosphate</keyword>
<keyword evidence="17" id="KW-1185">Reference proteome</keyword>
<evidence type="ECO:0000256" key="9">
    <source>
        <dbReference type="ARBA" id="ARBA00022842"/>
    </source>
</evidence>
<dbReference type="Pfam" id="PF02780">
    <property type="entry name" value="Transketolase_C"/>
    <property type="match status" value="1"/>
</dbReference>
<keyword evidence="13" id="KW-0414">Isoprene biosynthesis</keyword>
<dbReference type="GO" id="GO:0016114">
    <property type="term" value="P:terpenoid biosynthetic process"/>
    <property type="evidence" value="ECO:0007669"/>
    <property type="project" value="InterPro"/>
</dbReference>
<evidence type="ECO:0000313" key="16">
    <source>
        <dbReference type="EMBL" id="KAK4528802.1"/>
    </source>
</evidence>
<dbReference type="InterPro" id="IPR033248">
    <property type="entry name" value="Transketolase_C"/>
</dbReference>
<evidence type="ECO:0000256" key="13">
    <source>
        <dbReference type="ARBA" id="ARBA00023229"/>
    </source>
</evidence>
<organism evidence="16 17">
    <name type="scientific">Galdieria yellowstonensis</name>
    <dbReference type="NCBI Taxonomy" id="3028027"/>
    <lineage>
        <taxon>Eukaryota</taxon>
        <taxon>Rhodophyta</taxon>
        <taxon>Bangiophyceae</taxon>
        <taxon>Galdieriales</taxon>
        <taxon>Galdieriaceae</taxon>
        <taxon>Galdieria</taxon>
    </lineage>
</organism>
<accession>A0AAV9IMY1</accession>
<evidence type="ECO:0000256" key="1">
    <source>
        <dbReference type="ARBA" id="ARBA00001946"/>
    </source>
</evidence>
<dbReference type="FunFam" id="3.40.50.970:FF:000005">
    <property type="entry name" value="1-deoxy-D-xylulose-5-phosphate synthase"/>
    <property type="match status" value="1"/>
</dbReference>
<dbReference type="InterPro" id="IPR005475">
    <property type="entry name" value="Transketolase-like_Pyr-bd"/>
</dbReference>
<keyword evidence="11" id="KW-0784">Thiamine biosynthesis</keyword>
<dbReference type="SUPFAM" id="SSF52518">
    <property type="entry name" value="Thiamin diphosphate-binding fold (THDP-binding)"/>
    <property type="match status" value="2"/>
</dbReference>
<evidence type="ECO:0000256" key="12">
    <source>
        <dbReference type="ARBA" id="ARBA00023052"/>
    </source>
</evidence>
<dbReference type="InterPro" id="IPR009014">
    <property type="entry name" value="Transketo_C/PFOR_II"/>
</dbReference>
<gene>
    <name evidence="16" type="ORF">GAYE_SCF64G6748</name>
</gene>
<comment type="similarity">
    <text evidence="4">Belongs to the transketolase family. DXPS subfamily.</text>
</comment>
<dbReference type="Pfam" id="PF13292">
    <property type="entry name" value="DXP_synthase_N"/>
    <property type="match status" value="1"/>
</dbReference>
<dbReference type="CDD" id="cd07033">
    <property type="entry name" value="TPP_PYR_DXS_TK_like"/>
    <property type="match status" value="1"/>
</dbReference>
<feature type="domain" description="Transketolase-like pyrimidine-binding" evidence="15">
    <location>
        <begin position="432"/>
        <end position="597"/>
    </location>
</feature>
<sequence>MTQFVFLYVPVQNISVIANNKVFCKSCKHSRLGFPCKFTSPDSCSKGFLQFSKDWSALYPRRKNNLKVNVVVARKSDGNQGHYDQQGRRDAHKESRSSNSVTPILDTISFPNELKNLSMQELLRLSHELRWEVIRIVSKTGGHLGASLGVIELTLAIHYVFNTPEDRLIWDVSHQTYPHKILTGRRSRMLTLRKYGGLSGFTKRAESEYDAFGAGHSSTSISAALGMATARDLAGKRNHCIAVIGDGGITGGMAYEAMNNCGYLNHRVIVILNDNNQVSLPTGTKTAGGVSPAGALSKYTNRLLSSSPFLNIRSLAKDLSRIFPQQVQGLAAKADEYARALFTGGGTLFEELGFYYVGPVDGHSLEDLIPILENVRDMNVNKPVLIHVKTEKGRGYPPAEKALDKYHGVTSFDIETGKLLKKQETKSTPAPASYSTVFANTLIQEAEEDRKIVAITAAMPGGTGLNLFGEKYPSRCFDVGIAEQHAVTFAAGLATEGYKPFCCIYSTFLQRGYDQVVHDVALQSLPVRFMIDRAGLVGDDGATHQGSYDLTYLGCIPNIVIMAASNEIELMNMVVTALSIEDRPSAVRYPRGAGVGIETLQMKLGYQLEGQKLPARGSVLKIGKGRIVRRGRYRERGSGAQDGFIDRRLVRQNGSSSDHYSAEKDSNSANYRRTPIAILSIGTRLVSCVDAAIHLESLGQQFEVTVADARFMKPLDTELIDYLVKHNEILITVEENSIGGFGSHVAHYLIQSGYLDSGNLKFRSMVIPDKFIEHGSQNEQYEEAGLQSHQIATTVLRLVGKVPAVL</sequence>
<evidence type="ECO:0000256" key="14">
    <source>
        <dbReference type="SAM" id="MobiDB-lite"/>
    </source>
</evidence>
<dbReference type="GO" id="GO:0009228">
    <property type="term" value="P:thiamine biosynthetic process"/>
    <property type="evidence" value="ECO:0007669"/>
    <property type="project" value="UniProtKB-KW"/>
</dbReference>
<dbReference type="EMBL" id="JANCYU010000069">
    <property type="protein sequence ID" value="KAK4528802.1"/>
    <property type="molecule type" value="Genomic_DNA"/>
</dbReference>
<evidence type="ECO:0000256" key="8">
    <source>
        <dbReference type="ARBA" id="ARBA00022723"/>
    </source>
</evidence>
<dbReference type="SMART" id="SM00861">
    <property type="entry name" value="Transket_pyr"/>
    <property type="match status" value="1"/>
</dbReference>
<keyword evidence="9" id="KW-0460">Magnesium</keyword>
<dbReference type="NCBIfam" id="TIGR00204">
    <property type="entry name" value="dxs"/>
    <property type="match status" value="1"/>
</dbReference>
<evidence type="ECO:0000256" key="11">
    <source>
        <dbReference type="ARBA" id="ARBA00022977"/>
    </source>
</evidence>
<dbReference type="NCBIfam" id="NF003933">
    <property type="entry name" value="PRK05444.2-2"/>
    <property type="match status" value="1"/>
</dbReference>
<dbReference type="HAMAP" id="MF_00315">
    <property type="entry name" value="DXP_synth"/>
    <property type="match status" value="1"/>
</dbReference>
<comment type="caution">
    <text evidence="16">The sequence shown here is derived from an EMBL/GenBank/DDBJ whole genome shotgun (WGS) entry which is preliminary data.</text>
</comment>
<evidence type="ECO:0000313" key="17">
    <source>
        <dbReference type="Proteomes" id="UP001300502"/>
    </source>
</evidence>
<proteinExistence type="inferred from homology"/>
<evidence type="ECO:0000256" key="3">
    <source>
        <dbReference type="ARBA" id="ARBA00004980"/>
    </source>
</evidence>
<dbReference type="InterPro" id="IPR020826">
    <property type="entry name" value="Transketolase_BS"/>
</dbReference>
<keyword evidence="8" id="KW-0479">Metal-binding</keyword>
<comment type="cofactor">
    <cofactor evidence="1">
        <name>Mg(2+)</name>
        <dbReference type="ChEBI" id="CHEBI:18420"/>
    </cofactor>
</comment>
<feature type="region of interest" description="Disordered" evidence="14">
    <location>
        <begin position="78"/>
        <end position="100"/>
    </location>
</feature>
<evidence type="ECO:0000256" key="2">
    <source>
        <dbReference type="ARBA" id="ARBA00001964"/>
    </source>
</evidence>
<dbReference type="Pfam" id="PF02779">
    <property type="entry name" value="Transket_pyr"/>
    <property type="match status" value="1"/>
</dbReference>
<evidence type="ECO:0000259" key="15">
    <source>
        <dbReference type="SMART" id="SM00861"/>
    </source>
</evidence>
<comment type="cofactor">
    <cofactor evidence="2">
        <name>thiamine diphosphate</name>
        <dbReference type="ChEBI" id="CHEBI:58937"/>
    </cofactor>
</comment>
<dbReference type="Gene3D" id="3.40.50.920">
    <property type="match status" value="1"/>
</dbReference>
<evidence type="ECO:0000256" key="7">
    <source>
        <dbReference type="ARBA" id="ARBA00022679"/>
    </source>
</evidence>
<dbReference type="GO" id="GO:0008661">
    <property type="term" value="F:1-deoxy-D-xylulose-5-phosphate synthase activity"/>
    <property type="evidence" value="ECO:0007669"/>
    <property type="project" value="UniProtKB-EC"/>
</dbReference>
<keyword evidence="7" id="KW-0808">Transferase</keyword>
<keyword evidence="10" id="KW-0630">Potassium</keyword>
<dbReference type="Proteomes" id="UP001300502">
    <property type="component" value="Unassembled WGS sequence"/>
</dbReference>
<feature type="compositionally biased region" description="Basic and acidic residues" evidence="14">
    <location>
        <begin position="85"/>
        <end position="96"/>
    </location>
</feature>
<dbReference type="InterPro" id="IPR005477">
    <property type="entry name" value="Dxylulose-5-P_synthase"/>
</dbReference>
<dbReference type="PROSITE" id="PS00802">
    <property type="entry name" value="TRANSKETOLASE_2"/>
    <property type="match status" value="1"/>
</dbReference>
<evidence type="ECO:0000256" key="4">
    <source>
        <dbReference type="ARBA" id="ARBA00011081"/>
    </source>
</evidence>